<dbReference type="PANTHER" id="PTHR31286">
    <property type="entry name" value="GLYCINE-RICH CELL WALL STRUCTURAL PROTEIN 1.8-LIKE"/>
    <property type="match status" value="1"/>
</dbReference>
<feature type="transmembrane region" description="Helical" evidence="2">
    <location>
        <begin position="260"/>
        <end position="281"/>
    </location>
</feature>
<dbReference type="Proteomes" id="UP000245207">
    <property type="component" value="Unassembled WGS sequence"/>
</dbReference>
<proteinExistence type="predicted"/>
<gene>
    <name evidence="3" type="ORF">CTI12_AA264690</name>
</gene>
<comment type="caution">
    <text evidence="3">The sequence shown here is derived from an EMBL/GenBank/DDBJ whole genome shotgun (WGS) entry which is preliminary data.</text>
</comment>
<keyword evidence="4" id="KW-1185">Reference proteome</keyword>
<feature type="region of interest" description="Disordered" evidence="1">
    <location>
        <begin position="474"/>
        <end position="532"/>
    </location>
</feature>
<dbReference type="EMBL" id="PKPP01002799">
    <property type="protein sequence ID" value="PWA73046.1"/>
    <property type="molecule type" value="Genomic_DNA"/>
</dbReference>
<dbReference type="OrthoDB" id="1304206at2759"/>
<dbReference type="AlphaFoldDB" id="A0A2U1NHV9"/>
<evidence type="ECO:0008006" key="5">
    <source>
        <dbReference type="Google" id="ProtNLM"/>
    </source>
</evidence>
<protein>
    <recommendedName>
        <fullName evidence="5">Zinc knuckle CX2CX4HX4C</fullName>
    </recommendedName>
</protein>
<organism evidence="3 4">
    <name type="scientific">Artemisia annua</name>
    <name type="common">Sweet wormwood</name>
    <dbReference type="NCBI Taxonomy" id="35608"/>
    <lineage>
        <taxon>Eukaryota</taxon>
        <taxon>Viridiplantae</taxon>
        <taxon>Streptophyta</taxon>
        <taxon>Embryophyta</taxon>
        <taxon>Tracheophyta</taxon>
        <taxon>Spermatophyta</taxon>
        <taxon>Magnoliopsida</taxon>
        <taxon>eudicotyledons</taxon>
        <taxon>Gunneridae</taxon>
        <taxon>Pentapetalae</taxon>
        <taxon>asterids</taxon>
        <taxon>campanulids</taxon>
        <taxon>Asterales</taxon>
        <taxon>Asteraceae</taxon>
        <taxon>Asteroideae</taxon>
        <taxon>Anthemideae</taxon>
        <taxon>Artemisiinae</taxon>
        <taxon>Artemisia</taxon>
    </lineage>
</organism>
<accession>A0A2U1NHV9</accession>
<evidence type="ECO:0000313" key="4">
    <source>
        <dbReference type="Proteomes" id="UP000245207"/>
    </source>
</evidence>
<keyword evidence="2" id="KW-0472">Membrane</keyword>
<name>A0A2U1NHV9_ARTAN</name>
<dbReference type="InterPro" id="IPR040256">
    <property type="entry name" value="At4g02000-like"/>
</dbReference>
<evidence type="ECO:0000313" key="3">
    <source>
        <dbReference type="EMBL" id="PWA73046.1"/>
    </source>
</evidence>
<evidence type="ECO:0000256" key="1">
    <source>
        <dbReference type="SAM" id="MobiDB-lite"/>
    </source>
</evidence>
<keyword evidence="2" id="KW-0812">Transmembrane</keyword>
<sequence length="659" mass="73321">MAAQGIITMMILMDSHKQVWLEQSDCRYACSSYTNHHCVNLVLFLNFHRNIVVSLLWVNWFSMGTGFWKCNLVFDRGEGLLGNLLCTTGMRVASCAGHLMVVLEIRWLCTTGNIVVSLLWVNWFSMGTGFWKCNLVFDRGEGLLGNLLCTTGMRVASCAGHLMVVLEIRWLCTTGTDPIFCAGILYWFQQVFERGEGILCNLLCTTEVKIASCAGHCVYAFYGSYGYGDVWNSIGWSLWRPPCIQSIHTVLDEAVFYTKFVFQGVVFLVICSLWLFAAFVIRFGVVQIFDLFSLGKGMTTSICEKPYGRASFARVLVEIDSSKALADNIELWYESLGKILRLRVEYTWVPSRCVECKVYGHFTSECAKKVNTVSKVNIDGENVKVADKGKGNNDNVVNNDDDGEGWQNATNRRSNRGMGYNTRYGQSGGYNGRGGGNKYRNDVNNRGNQNMGNAGTRDANKKVELVNKGSVGNVDKSVVANDNGEPMNKVNGNVDPKKNGANKNTGNRNGKASNTGNKTGQGSKRGEGVSTKDSVMVNEVSTSNRFDLLMEEGDNRETNLWNKVKTQVATACNSGIPIVDNVLKGWTTDMVRFYTVKWNNSIMNNGSPQQHLEFKVKNLSNQIVQLNRNLNKNAILIADQRLKSSGLSNQEVLVAVYMF</sequence>
<feature type="compositionally biased region" description="Polar residues" evidence="1">
    <location>
        <begin position="501"/>
        <end position="522"/>
    </location>
</feature>
<feature type="compositionally biased region" description="Gly residues" evidence="1">
    <location>
        <begin position="426"/>
        <end position="437"/>
    </location>
</feature>
<evidence type="ECO:0000256" key="2">
    <source>
        <dbReference type="SAM" id="Phobius"/>
    </source>
</evidence>
<dbReference type="PANTHER" id="PTHR31286:SF99">
    <property type="entry name" value="DUF4283 DOMAIN-CONTAINING PROTEIN"/>
    <property type="match status" value="1"/>
</dbReference>
<keyword evidence="2" id="KW-1133">Transmembrane helix</keyword>
<feature type="region of interest" description="Disordered" evidence="1">
    <location>
        <begin position="385"/>
        <end position="438"/>
    </location>
</feature>
<reference evidence="3 4" key="1">
    <citation type="journal article" date="2018" name="Mol. Plant">
        <title>The genome of Artemisia annua provides insight into the evolution of Asteraceae family and artemisinin biosynthesis.</title>
        <authorList>
            <person name="Shen Q."/>
            <person name="Zhang L."/>
            <person name="Liao Z."/>
            <person name="Wang S."/>
            <person name="Yan T."/>
            <person name="Shi P."/>
            <person name="Liu M."/>
            <person name="Fu X."/>
            <person name="Pan Q."/>
            <person name="Wang Y."/>
            <person name="Lv Z."/>
            <person name="Lu X."/>
            <person name="Zhang F."/>
            <person name="Jiang W."/>
            <person name="Ma Y."/>
            <person name="Chen M."/>
            <person name="Hao X."/>
            <person name="Li L."/>
            <person name="Tang Y."/>
            <person name="Lv G."/>
            <person name="Zhou Y."/>
            <person name="Sun X."/>
            <person name="Brodelius P.E."/>
            <person name="Rose J.K.C."/>
            <person name="Tang K."/>
        </authorList>
    </citation>
    <scope>NUCLEOTIDE SEQUENCE [LARGE SCALE GENOMIC DNA]</scope>
    <source>
        <strain evidence="4">cv. Huhao1</strain>
        <tissue evidence="3">Leaf</tissue>
    </source>
</reference>